<dbReference type="Gene3D" id="3.40.50.300">
    <property type="entry name" value="P-loop containing nucleotide triphosphate hydrolases"/>
    <property type="match status" value="1"/>
</dbReference>
<evidence type="ECO:0000256" key="11">
    <source>
        <dbReference type="ARBA" id="ARBA00023242"/>
    </source>
</evidence>
<feature type="region of interest" description="Disordered" evidence="15">
    <location>
        <begin position="251"/>
        <end position="355"/>
    </location>
</feature>
<evidence type="ECO:0000313" key="17">
    <source>
        <dbReference type="EMBL" id="KAG7470171.1"/>
    </source>
</evidence>
<proteinExistence type="inferred from homology"/>
<feature type="domain" description="AAA+ ATPase" evidence="16">
    <location>
        <begin position="418"/>
        <end position="554"/>
    </location>
</feature>
<evidence type="ECO:0000256" key="14">
    <source>
        <dbReference type="RuleBase" id="RU003651"/>
    </source>
</evidence>
<dbReference type="PROSITE" id="PS00674">
    <property type="entry name" value="AAA"/>
    <property type="match status" value="1"/>
</dbReference>
<protein>
    <recommendedName>
        <fullName evidence="12">Fidgetin-like protein 1</fullName>
    </recommendedName>
</protein>
<keyword evidence="10" id="KW-0460">Magnesium</keyword>
<dbReference type="InterPro" id="IPR003960">
    <property type="entry name" value="ATPase_AAA_CS"/>
</dbReference>
<dbReference type="FunFam" id="1.10.8.60:FF:000022">
    <property type="entry name" value="Fidgetin like 1"/>
    <property type="match status" value="1"/>
</dbReference>
<dbReference type="InterPro" id="IPR050304">
    <property type="entry name" value="MT-severing_AAA_ATPase"/>
</dbReference>
<comment type="catalytic activity">
    <reaction evidence="13">
        <text>ATP + H2O = ADP + phosphate + H(+)</text>
        <dbReference type="Rhea" id="RHEA:13065"/>
        <dbReference type="ChEBI" id="CHEBI:15377"/>
        <dbReference type="ChEBI" id="CHEBI:15378"/>
        <dbReference type="ChEBI" id="CHEBI:30616"/>
        <dbReference type="ChEBI" id="CHEBI:43474"/>
        <dbReference type="ChEBI" id="CHEBI:456216"/>
    </reaction>
</comment>
<keyword evidence="6" id="KW-0479">Metal-binding</keyword>
<reference evidence="17" key="1">
    <citation type="submission" date="2021-01" db="EMBL/GenBank/DDBJ databases">
        <authorList>
            <person name="Zahm M."/>
            <person name="Roques C."/>
            <person name="Cabau C."/>
            <person name="Klopp C."/>
            <person name="Donnadieu C."/>
            <person name="Jouanno E."/>
            <person name="Lampietro C."/>
            <person name="Louis A."/>
            <person name="Herpin A."/>
            <person name="Echchiki A."/>
            <person name="Berthelot C."/>
            <person name="Parey E."/>
            <person name="Roest-Crollius H."/>
            <person name="Braasch I."/>
            <person name="Postlethwait J."/>
            <person name="Bobe J."/>
            <person name="Montfort J."/>
            <person name="Bouchez O."/>
            <person name="Begum T."/>
            <person name="Mejri S."/>
            <person name="Adams A."/>
            <person name="Chen W.-J."/>
            <person name="Guiguen Y."/>
        </authorList>
    </citation>
    <scope>NUCLEOTIDE SEQUENCE</scope>
    <source>
        <strain evidence="17">YG-15Mar2019-1</strain>
        <tissue evidence="17">Brain</tissue>
    </source>
</reference>
<dbReference type="OrthoDB" id="10251136at2759"/>
<dbReference type="Proteomes" id="UP001046870">
    <property type="component" value="Chromosome 10"/>
</dbReference>
<comment type="similarity">
    <text evidence="4 14">Belongs to the AAA ATPase family.</text>
</comment>
<keyword evidence="11" id="KW-0539">Nucleus</keyword>
<evidence type="ECO:0000313" key="18">
    <source>
        <dbReference type="Proteomes" id="UP001046870"/>
    </source>
</evidence>
<dbReference type="Pfam" id="PF00004">
    <property type="entry name" value="AAA"/>
    <property type="match status" value="1"/>
</dbReference>
<dbReference type="FunFam" id="3.40.50.300:FF:000093">
    <property type="entry name" value="Fidgetin-like 1"/>
    <property type="match status" value="1"/>
</dbReference>
<evidence type="ECO:0000256" key="15">
    <source>
        <dbReference type="SAM" id="MobiDB-lite"/>
    </source>
</evidence>
<evidence type="ECO:0000256" key="1">
    <source>
        <dbReference type="ARBA" id="ARBA00001946"/>
    </source>
</evidence>
<dbReference type="InterPro" id="IPR041569">
    <property type="entry name" value="AAA_lid_3"/>
</dbReference>
<evidence type="ECO:0000256" key="12">
    <source>
        <dbReference type="ARBA" id="ARBA00035694"/>
    </source>
</evidence>
<dbReference type="SMART" id="SM00382">
    <property type="entry name" value="AAA"/>
    <property type="match status" value="1"/>
</dbReference>
<evidence type="ECO:0000256" key="10">
    <source>
        <dbReference type="ARBA" id="ARBA00022842"/>
    </source>
</evidence>
<evidence type="ECO:0000259" key="16">
    <source>
        <dbReference type="SMART" id="SM00382"/>
    </source>
</evidence>
<dbReference type="GO" id="GO:0046872">
    <property type="term" value="F:metal ion binding"/>
    <property type="evidence" value="ECO:0007669"/>
    <property type="project" value="UniProtKB-KW"/>
</dbReference>
<dbReference type="CDD" id="cd19525">
    <property type="entry name" value="RecA-like_Figl-1"/>
    <property type="match status" value="1"/>
</dbReference>
<dbReference type="InterPro" id="IPR027417">
    <property type="entry name" value="P-loop_NTPase"/>
</dbReference>
<keyword evidence="8" id="KW-0378">Hydrolase</keyword>
<dbReference type="PANTHER" id="PTHR23074">
    <property type="entry name" value="AAA DOMAIN-CONTAINING"/>
    <property type="match status" value="1"/>
</dbReference>
<evidence type="ECO:0000256" key="2">
    <source>
        <dbReference type="ARBA" id="ARBA00004123"/>
    </source>
</evidence>
<evidence type="ECO:0000256" key="5">
    <source>
        <dbReference type="ARBA" id="ARBA00022490"/>
    </source>
</evidence>
<comment type="subcellular location">
    <subcellularLocation>
        <location evidence="3">Cytoplasm</location>
        <location evidence="3">Perinuclear region</location>
    </subcellularLocation>
    <subcellularLocation>
        <location evidence="2">Nucleus</location>
    </subcellularLocation>
</comment>
<dbReference type="InterPro" id="IPR003959">
    <property type="entry name" value="ATPase_AAA_core"/>
</dbReference>
<keyword evidence="9 14" id="KW-0067">ATP-binding</keyword>
<evidence type="ECO:0000256" key="13">
    <source>
        <dbReference type="ARBA" id="ARBA00049360"/>
    </source>
</evidence>
<comment type="caution">
    <text evidence="17">The sequence shown here is derived from an EMBL/GenBank/DDBJ whole genome shotgun (WGS) entry which is preliminary data.</text>
</comment>
<evidence type="ECO:0000256" key="7">
    <source>
        <dbReference type="ARBA" id="ARBA00022741"/>
    </source>
</evidence>
<evidence type="ECO:0000256" key="8">
    <source>
        <dbReference type="ARBA" id="ARBA00022801"/>
    </source>
</evidence>
<dbReference type="GO" id="GO:0005634">
    <property type="term" value="C:nucleus"/>
    <property type="evidence" value="ECO:0007669"/>
    <property type="project" value="UniProtKB-SubCell"/>
</dbReference>
<dbReference type="GO" id="GO:0005524">
    <property type="term" value="F:ATP binding"/>
    <property type="evidence" value="ECO:0007669"/>
    <property type="project" value="UniProtKB-KW"/>
</dbReference>
<name>A0A9D3PXG0_MEGAT</name>
<dbReference type="AlphaFoldDB" id="A0A9D3PXG0"/>
<dbReference type="InterPro" id="IPR047858">
    <property type="entry name" value="FIGNL1_ATPase"/>
</dbReference>
<dbReference type="InterPro" id="IPR003593">
    <property type="entry name" value="AAA+_ATPase"/>
</dbReference>
<dbReference type="SUPFAM" id="SSF52540">
    <property type="entry name" value="P-loop containing nucleoside triphosphate hydrolases"/>
    <property type="match status" value="1"/>
</dbReference>
<dbReference type="EMBL" id="JAFDVH010000010">
    <property type="protein sequence ID" value="KAG7470171.1"/>
    <property type="molecule type" value="Genomic_DNA"/>
</dbReference>
<keyword evidence="18" id="KW-1185">Reference proteome</keyword>
<dbReference type="GO" id="GO:0008568">
    <property type="term" value="F:microtubule severing ATPase activity"/>
    <property type="evidence" value="ECO:0007669"/>
    <property type="project" value="TreeGrafter"/>
</dbReference>
<organism evidence="17 18">
    <name type="scientific">Megalops atlanticus</name>
    <name type="common">Tarpon</name>
    <name type="synonym">Clupea gigantea</name>
    <dbReference type="NCBI Taxonomy" id="7932"/>
    <lineage>
        <taxon>Eukaryota</taxon>
        <taxon>Metazoa</taxon>
        <taxon>Chordata</taxon>
        <taxon>Craniata</taxon>
        <taxon>Vertebrata</taxon>
        <taxon>Euteleostomi</taxon>
        <taxon>Actinopterygii</taxon>
        <taxon>Neopterygii</taxon>
        <taxon>Teleostei</taxon>
        <taxon>Elopiformes</taxon>
        <taxon>Megalopidae</taxon>
        <taxon>Megalops</taxon>
    </lineage>
</organism>
<comment type="cofactor">
    <cofactor evidence="1">
        <name>Mg(2+)</name>
        <dbReference type="ChEBI" id="CHEBI:18420"/>
    </cofactor>
</comment>
<dbReference type="GO" id="GO:0048471">
    <property type="term" value="C:perinuclear region of cytoplasm"/>
    <property type="evidence" value="ECO:0007669"/>
    <property type="project" value="UniProtKB-SubCell"/>
</dbReference>
<dbReference type="Gene3D" id="1.10.8.60">
    <property type="match status" value="1"/>
</dbReference>
<keyword evidence="5" id="KW-0963">Cytoplasm</keyword>
<dbReference type="Pfam" id="PF17862">
    <property type="entry name" value="AAA_lid_3"/>
    <property type="match status" value="1"/>
</dbReference>
<gene>
    <name evidence="17" type="ORF">MATL_G00136560</name>
</gene>
<dbReference type="InterPro" id="IPR015415">
    <property type="entry name" value="Spast_Vps4_C"/>
</dbReference>
<evidence type="ECO:0000256" key="9">
    <source>
        <dbReference type="ARBA" id="ARBA00022840"/>
    </source>
</evidence>
<evidence type="ECO:0000256" key="4">
    <source>
        <dbReference type="ARBA" id="ARBA00006914"/>
    </source>
</evidence>
<keyword evidence="7 14" id="KW-0547">Nucleotide-binding</keyword>
<dbReference type="PANTHER" id="PTHR23074:SF75">
    <property type="entry name" value="DYNEIN REGULATORY COMPLEX PROTEIN 11-RELATED"/>
    <property type="match status" value="1"/>
</dbReference>
<evidence type="ECO:0000256" key="3">
    <source>
        <dbReference type="ARBA" id="ARBA00004556"/>
    </source>
</evidence>
<dbReference type="GO" id="GO:0016887">
    <property type="term" value="F:ATP hydrolysis activity"/>
    <property type="evidence" value="ECO:0007669"/>
    <property type="project" value="InterPro"/>
</dbReference>
<dbReference type="Pfam" id="PF09336">
    <property type="entry name" value="Vps4_C"/>
    <property type="match status" value="1"/>
</dbReference>
<accession>A0A9D3PXG0</accession>
<sequence>MHSAHLSEWQRRSFDISSGTCSPEQQADTYRAHILGIHYAWVSAELLPATVARLLGTYSERYAAVMDSDDPHVGLNNYAESALHLARGQKNNSDRWRSSLMLGSALALPCVQRMARGGCPPVTVADAHITVGEATAGENASTSPSPPTTGARVVGVHLVAPPGDPRPDASERGHEVASISYSVASSHASAPTSSSLCKTPPAPTPIFGANPPCYTGSLLQAHANPSASSYLHNHQPGSFTSSNVAKRKTFSGLCGEDDRGSGPETARGLGGPGRKGEHGHATSFRSAREQLAVTQQKKHSQQPQRGQPLGTPVTHKKSLGANRSRGAFSKFVSPMPRQEADGYGSDSGRHGQAAQPVDDRLKNFEPKIIELIMSEIMDHGPPVAWDDIAGLEFAKATIKEIVVWPMLRPDIFTGLRGPPKGILLFGPPGTGKTLIGKCIACQSGATFFSISASSLTSKWVGEGEKMVRALFAIARCHQPAVIFIDEIDSLLSQRTDGEHDSSRRIKTEFLVQLDGAATAADDRILVVGATNRPQEIDEAARRRLAKRLYVALPEATARQQIVARLMSREKCRLEPQELEHIVDGTEGFSGADMTQLCREAALGPIRSIQVADIATISPEQVRPILYTDFLEALKTVRPSVSPKDLQLYEEWNKTFGCGR</sequence>
<evidence type="ECO:0000256" key="6">
    <source>
        <dbReference type="ARBA" id="ARBA00022723"/>
    </source>
</evidence>